<feature type="compositionally biased region" description="Basic and acidic residues" evidence="7">
    <location>
        <begin position="487"/>
        <end position="500"/>
    </location>
</feature>
<gene>
    <name evidence="10" type="ordered locus">Tbd_0568</name>
</gene>
<evidence type="ECO:0000256" key="6">
    <source>
        <dbReference type="ARBA" id="ARBA00023049"/>
    </source>
</evidence>
<keyword evidence="4" id="KW-0378">Hydrolase</keyword>
<dbReference type="Gene3D" id="3.30.2010.10">
    <property type="entry name" value="Metalloproteases ('zincins'), catalytic domain"/>
    <property type="match status" value="1"/>
</dbReference>
<feature type="region of interest" description="Disordered" evidence="7">
    <location>
        <begin position="487"/>
        <end position="518"/>
    </location>
</feature>
<dbReference type="EMBL" id="CP000116">
    <property type="protein sequence ID" value="AAZ96521.1"/>
    <property type="molecule type" value="Genomic_DNA"/>
</dbReference>
<dbReference type="Gene3D" id="1.25.40.10">
    <property type="entry name" value="Tetratricopeptide repeat domain"/>
    <property type="match status" value="1"/>
</dbReference>
<keyword evidence="6" id="KW-0482">Metalloprotease</keyword>
<reference evidence="10 11" key="1">
    <citation type="journal article" date="2006" name="J. Bacteriol.">
        <title>The genome sequence of the obligately chemolithoautotrophic, facultatively anaerobic bacterium Thiobacillus denitrificans.</title>
        <authorList>
            <person name="Beller H.R."/>
            <person name="Chain P.S."/>
            <person name="Letain T.E."/>
            <person name="Chakicherla A."/>
            <person name="Larimer F.W."/>
            <person name="Richardson P.M."/>
            <person name="Coleman M.A."/>
            <person name="Wood A.P."/>
            <person name="Kelly D.P."/>
        </authorList>
    </citation>
    <scope>NUCLEOTIDE SEQUENCE [LARGE SCALE GENOMIC DNA]</scope>
    <source>
        <strain evidence="10 11">ATCC 25259</strain>
    </source>
</reference>
<name>Q3SL95_THIDA</name>
<accession>Q3SL95</accession>
<evidence type="ECO:0000313" key="10">
    <source>
        <dbReference type="EMBL" id="AAZ96521.1"/>
    </source>
</evidence>
<dbReference type="GO" id="GO:0051603">
    <property type="term" value="P:proteolysis involved in protein catabolic process"/>
    <property type="evidence" value="ECO:0007669"/>
    <property type="project" value="TreeGrafter"/>
</dbReference>
<dbReference type="GO" id="GO:0046872">
    <property type="term" value="F:metal ion binding"/>
    <property type="evidence" value="ECO:0007669"/>
    <property type="project" value="UniProtKB-KW"/>
</dbReference>
<dbReference type="STRING" id="292415.Tbd_0568"/>
<organism evidence="10 11">
    <name type="scientific">Thiobacillus denitrificans (strain ATCC 25259 / T1)</name>
    <dbReference type="NCBI Taxonomy" id="292415"/>
    <lineage>
        <taxon>Bacteria</taxon>
        <taxon>Pseudomonadati</taxon>
        <taxon>Pseudomonadota</taxon>
        <taxon>Betaproteobacteria</taxon>
        <taxon>Nitrosomonadales</taxon>
        <taxon>Thiobacillaceae</taxon>
        <taxon>Thiobacillus</taxon>
    </lineage>
</organism>
<feature type="signal peptide" evidence="8">
    <location>
        <begin position="1"/>
        <end position="44"/>
    </location>
</feature>
<dbReference type="Proteomes" id="UP000008291">
    <property type="component" value="Chromosome"/>
</dbReference>
<dbReference type="HOGENOM" id="CLU_030556_1_1_4"/>
<dbReference type="SUPFAM" id="SSF48452">
    <property type="entry name" value="TPR-like"/>
    <property type="match status" value="1"/>
</dbReference>
<dbReference type="GO" id="GO:0004222">
    <property type="term" value="F:metalloendopeptidase activity"/>
    <property type="evidence" value="ECO:0007669"/>
    <property type="project" value="InterPro"/>
</dbReference>
<dbReference type="InterPro" id="IPR051156">
    <property type="entry name" value="Mito/Outer_Membr_Metalloprot"/>
</dbReference>
<comment type="cofactor">
    <cofactor evidence="1">
        <name>Zn(2+)</name>
        <dbReference type="ChEBI" id="CHEBI:29105"/>
    </cofactor>
</comment>
<dbReference type="KEGG" id="tbd:Tbd_0568"/>
<evidence type="ECO:0000256" key="5">
    <source>
        <dbReference type="ARBA" id="ARBA00022833"/>
    </source>
</evidence>
<proteinExistence type="predicted"/>
<dbReference type="InterPro" id="IPR011990">
    <property type="entry name" value="TPR-like_helical_dom_sf"/>
</dbReference>
<dbReference type="eggNOG" id="COG4783">
    <property type="taxonomic scope" value="Bacteria"/>
</dbReference>
<keyword evidence="11" id="KW-1185">Reference proteome</keyword>
<dbReference type="PANTHER" id="PTHR22726:SF1">
    <property type="entry name" value="METALLOENDOPEPTIDASE OMA1, MITOCHONDRIAL"/>
    <property type="match status" value="1"/>
</dbReference>
<dbReference type="CDD" id="cd07333">
    <property type="entry name" value="M48C_bepA_like"/>
    <property type="match status" value="1"/>
</dbReference>
<dbReference type="GO" id="GO:0016020">
    <property type="term" value="C:membrane"/>
    <property type="evidence" value="ECO:0007669"/>
    <property type="project" value="TreeGrafter"/>
</dbReference>
<dbReference type="AlphaFoldDB" id="Q3SL95"/>
<keyword evidence="5" id="KW-0862">Zinc</keyword>
<evidence type="ECO:0000256" key="2">
    <source>
        <dbReference type="ARBA" id="ARBA00022670"/>
    </source>
</evidence>
<evidence type="ECO:0000256" key="3">
    <source>
        <dbReference type="ARBA" id="ARBA00022723"/>
    </source>
</evidence>
<dbReference type="Pfam" id="PF01435">
    <property type="entry name" value="Peptidase_M48"/>
    <property type="match status" value="1"/>
</dbReference>
<sequence>MLGTLCRFTNRKPNVYSRLDFGPRALLMLRLLLAMLLAAQPAAAVDLPELGEVSRQYFSDQEEQALGRAIMRDVYVDPRYLDDPEIETYLGQLGYKLVSVSTRNQREFNFFVVDDPSINAFAMPGGNVGVHTGLLLAAQSESELAGVIAHEIAHVTQDHIARMVAAQSQSQWPTLAALALALLASRSNPNIASAAIASSQAYSIQNQLNYSRDYEREADRLGYDMLTRADYDARGMSGFFNRLQRANRFYDSSAPAYLRTHPLTTERIADMEARSEAAPYHQKEDSLDFQLVRARLRAREGSPQDAVLAARAALKEKRHSSAVAARYGLVVALMRARQFKDAEREAQTLLGGATAHPMVTQVAAQSALAAGNPALALQRYEAGTAAFPGYRPLQYGYVRALLDARKNKDALRQVDTQLALYPLDRRLWRQAAEVHARLGHRLLSHQAMAESLALGGNLVGAIEQVSLGIKAGDGSFHELSAAEAKRREWQEAEKAQRKDGQPAGSSRAFDAGRKLPRE</sequence>
<evidence type="ECO:0000256" key="1">
    <source>
        <dbReference type="ARBA" id="ARBA00001947"/>
    </source>
</evidence>
<evidence type="ECO:0000313" key="11">
    <source>
        <dbReference type="Proteomes" id="UP000008291"/>
    </source>
</evidence>
<keyword evidence="3" id="KW-0479">Metal-binding</keyword>
<evidence type="ECO:0000256" key="4">
    <source>
        <dbReference type="ARBA" id="ARBA00022801"/>
    </source>
</evidence>
<evidence type="ECO:0000256" key="8">
    <source>
        <dbReference type="SAM" id="SignalP"/>
    </source>
</evidence>
<evidence type="ECO:0000256" key="7">
    <source>
        <dbReference type="SAM" id="MobiDB-lite"/>
    </source>
</evidence>
<dbReference type="PANTHER" id="PTHR22726">
    <property type="entry name" value="METALLOENDOPEPTIDASE OMA1"/>
    <property type="match status" value="1"/>
</dbReference>
<dbReference type="InterPro" id="IPR001915">
    <property type="entry name" value="Peptidase_M48"/>
</dbReference>
<evidence type="ECO:0000259" key="9">
    <source>
        <dbReference type="Pfam" id="PF01435"/>
    </source>
</evidence>
<feature type="domain" description="Peptidase M48" evidence="9">
    <location>
        <begin position="88"/>
        <end position="274"/>
    </location>
</feature>
<feature type="chain" id="PRO_5004228927" evidence="8">
    <location>
        <begin position="45"/>
        <end position="518"/>
    </location>
</feature>
<keyword evidence="2" id="KW-0645">Protease</keyword>
<protein>
    <submittedName>
        <fullName evidence="10">Putative peptidase family M48 protein</fullName>
    </submittedName>
</protein>
<keyword evidence="8" id="KW-0732">Signal</keyword>